<dbReference type="PANTHER" id="PTHR43884:SF20">
    <property type="entry name" value="ACYL-COA DEHYDROGENASE FADE28"/>
    <property type="match status" value="1"/>
</dbReference>
<evidence type="ECO:0000256" key="2">
    <source>
        <dbReference type="ARBA" id="ARBA00022630"/>
    </source>
</evidence>
<dbReference type="GO" id="GO:0003995">
    <property type="term" value="F:acyl-CoA dehydrogenase activity"/>
    <property type="evidence" value="ECO:0007669"/>
    <property type="project" value="TreeGrafter"/>
</dbReference>
<sequence length="368" mass="38955">MTDMQDDVRRMLAEGIGRLLEREYRFDQREAMRRAVAAGQGLEASVMWPHLEELGIFALAADEDGAQAPATLGHLSVVAEAMGRSLAIEPVVPALLGARLAALCGIGGVLADGQRSVAAPSLLYGSDSGFLAQAEDGGWRLSGHEDLWLGGNDAQIVLVQAADARGTLRLFAVAVDHPGVTVSPFQLFDGRGAADVALDGVVVRDAALVAEGDVLAAAIERIALEAGLLHACDAIGAMRAANTLTLEQLQTRQQFGRPIGAFQALQHRMVEMSLVFELADALVEQAVAASCHGANPAAWRLACGALVRTALSARQVAEETVQMHGGMGLTEEYPAAHCFARLTSFELLYPAEEWTERFSRLAPLEAAA</sequence>
<keyword evidence="7" id="KW-1185">Reference proteome</keyword>
<evidence type="ECO:0000313" key="7">
    <source>
        <dbReference type="Proteomes" id="UP000265366"/>
    </source>
</evidence>
<organism evidence="6 7">
    <name type="scientific">Aurantiacibacter xanthus</name>
    <dbReference type="NCBI Taxonomy" id="1784712"/>
    <lineage>
        <taxon>Bacteria</taxon>
        <taxon>Pseudomonadati</taxon>
        <taxon>Pseudomonadota</taxon>
        <taxon>Alphaproteobacteria</taxon>
        <taxon>Sphingomonadales</taxon>
        <taxon>Erythrobacteraceae</taxon>
        <taxon>Aurantiacibacter</taxon>
    </lineage>
</organism>
<dbReference type="RefSeq" id="WP_119593622.1">
    <property type="nucleotide sequence ID" value="NZ_QXFM01000117.1"/>
</dbReference>
<accession>A0A3A1P135</accession>
<gene>
    <name evidence="6" type="ORF">D2V17_15065</name>
</gene>
<dbReference type="Pfam" id="PF00441">
    <property type="entry name" value="Acyl-CoA_dh_1"/>
    <property type="match status" value="1"/>
</dbReference>
<comment type="similarity">
    <text evidence="1">Belongs to the acyl-CoA dehydrogenase family.</text>
</comment>
<dbReference type="InterPro" id="IPR036250">
    <property type="entry name" value="AcylCo_DH-like_C"/>
</dbReference>
<keyword evidence="2" id="KW-0285">Flavoprotein</keyword>
<reference evidence="6 7" key="1">
    <citation type="submission" date="2018-08" db="EMBL/GenBank/DDBJ databases">
        <title>Erythrobacter zhengii sp.nov., a bacterium isolated from deep-sea sediment.</title>
        <authorList>
            <person name="Fang C."/>
            <person name="Wu Y.-H."/>
            <person name="Sun C."/>
            <person name="Wang H."/>
            <person name="Cheng H."/>
            <person name="Meng F.-X."/>
            <person name="Wang C.-S."/>
            <person name="Xu X.-W."/>
        </authorList>
    </citation>
    <scope>NUCLEOTIDE SEQUENCE [LARGE SCALE GENOMIC DNA]</scope>
    <source>
        <strain evidence="6 7">CCTCC AB 2015396</strain>
    </source>
</reference>
<name>A0A3A1P135_9SPHN</name>
<dbReference type="CDD" id="cd00567">
    <property type="entry name" value="ACAD"/>
    <property type="match status" value="1"/>
</dbReference>
<evidence type="ECO:0000313" key="6">
    <source>
        <dbReference type="EMBL" id="RIV82633.1"/>
    </source>
</evidence>
<dbReference type="AlphaFoldDB" id="A0A3A1P135"/>
<dbReference type="Proteomes" id="UP000265366">
    <property type="component" value="Unassembled WGS sequence"/>
</dbReference>
<dbReference type="InterPro" id="IPR046373">
    <property type="entry name" value="Acyl-CoA_Oxase/DH_mid-dom_sf"/>
</dbReference>
<dbReference type="InterPro" id="IPR009075">
    <property type="entry name" value="AcylCo_DH/oxidase_C"/>
</dbReference>
<dbReference type="PANTHER" id="PTHR43884">
    <property type="entry name" value="ACYL-COA DEHYDROGENASE"/>
    <property type="match status" value="1"/>
</dbReference>
<dbReference type="SUPFAM" id="SSF47203">
    <property type="entry name" value="Acyl-CoA dehydrogenase C-terminal domain-like"/>
    <property type="match status" value="1"/>
</dbReference>
<comment type="caution">
    <text evidence="6">The sequence shown here is derived from an EMBL/GenBank/DDBJ whole genome shotgun (WGS) entry which is preliminary data.</text>
</comment>
<keyword evidence="3" id="KW-0274">FAD</keyword>
<protein>
    <recommendedName>
        <fullName evidence="5">Acyl-CoA dehydrogenase/oxidase C-terminal domain-containing protein</fullName>
    </recommendedName>
</protein>
<dbReference type="Gene3D" id="2.40.110.10">
    <property type="entry name" value="Butyryl-CoA Dehydrogenase, subunit A, domain 2"/>
    <property type="match status" value="1"/>
</dbReference>
<evidence type="ECO:0000259" key="5">
    <source>
        <dbReference type="Pfam" id="PF00441"/>
    </source>
</evidence>
<dbReference type="Gene3D" id="1.20.140.10">
    <property type="entry name" value="Butyryl-CoA Dehydrogenase, subunit A, domain 3"/>
    <property type="match status" value="1"/>
</dbReference>
<keyword evidence="4" id="KW-0560">Oxidoreductase</keyword>
<evidence type="ECO:0000256" key="1">
    <source>
        <dbReference type="ARBA" id="ARBA00009347"/>
    </source>
</evidence>
<evidence type="ECO:0000256" key="3">
    <source>
        <dbReference type="ARBA" id="ARBA00022827"/>
    </source>
</evidence>
<proteinExistence type="inferred from homology"/>
<dbReference type="OrthoDB" id="7328575at2"/>
<dbReference type="EMBL" id="QXFM01000117">
    <property type="protein sequence ID" value="RIV82633.1"/>
    <property type="molecule type" value="Genomic_DNA"/>
</dbReference>
<dbReference type="SUPFAM" id="SSF56645">
    <property type="entry name" value="Acyl-CoA dehydrogenase NM domain-like"/>
    <property type="match status" value="1"/>
</dbReference>
<evidence type="ECO:0000256" key="4">
    <source>
        <dbReference type="ARBA" id="ARBA00023002"/>
    </source>
</evidence>
<feature type="domain" description="Acyl-CoA dehydrogenase/oxidase C-terminal" evidence="5">
    <location>
        <begin position="228"/>
        <end position="342"/>
    </location>
</feature>
<dbReference type="InterPro" id="IPR009100">
    <property type="entry name" value="AcylCoA_DH/oxidase_NM_dom_sf"/>
</dbReference>